<feature type="repeat" description="TPR" evidence="1">
    <location>
        <begin position="228"/>
        <end position="261"/>
    </location>
</feature>
<dbReference type="Gene3D" id="3.10.620.30">
    <property type="match status" value="1"/>
</dbReference>
<dbReference type="OrthoDB" id="5801251at2"/>
<dbReference type="STRING" id="1328313.DS2_06886"/>
<dbReference type="EMBL" id="ARZY01000009">
    <property type="protein sequence ID" value="EWH10756.1"/>
    <property type="molecule type" value="Genomic_DNA"/>
</dbReference>
<dbReference type="Pfam" id="PF01841">
    <property type="entry name" value="Transglut_core"/>
    <property type="match status" value="1"/>
</dbReference>
<comment type="caution">
    <text evidence="3">The sequence shown here is derived from an EMBL/GenBank/DDBJ whole genome shotgun (WGS) entry which is preliminary data.</text>
</comment>
<dbReference type="InterPro" id="IPR019734">
    <property type="entry name" value="TPR_rpt"/>
</dbReference>
<dbReference type="Pfam" id="PF14559">
    <property type="entry name" value="TPR_19"/>
    <property type="match status" value="1"/>
</dbReference>
<dbReference type="PANTHER" id="PTHR12558">
    <property type="entry name" value="CELL DIVISION CYCLE 16,23,27"/>
    <property type="match status" value="1"/>
</dbReference>
<dbReference type="PROSITE" id="PS50005">
    <property type="entry name" value="TPR"/>
    <property type="match status" value="1"/>
</dbReference>
<dbReference type="SUPFAM" id="SSF54001">
    <property type="entry name" value="Cysteine proteinases"/>
    <property type="match status" value="1"/>
</dbReference>
<dbReference type="PANTHER" id="PTHR12558:SF13">
    <property type="entry name" value="CELL DIVISION CYCLE PROTEIN 27 HOMOLOG"/>
    <property type="match status" value="1"/>
</dbReference>
<dbReference type="RefSeq" id="WP_035013953.1">
    <property type="nucleotide sequence ID" value="NZ_ARZY01000009.1"/>
</dbReference>
<accession>W7QFT8</accession>
<keyword evidence="1" id="KW-0802">TPR repeat</keyword>
<evidence type="ECO:0000256" key="1">
    <source>
        <dbReference type="PROSITE-ProRule" id="PRU00339"/>
    </source>
</evidence>
<dbReference type="InterPro" id="IPR002931">
    <property type="entry name" value="Transglutaminase-like"/>
</dbReference>
<organism evidence="3 4">
    <name type="scientific">Catenovulum agarivorans DS-2</name>
    <dbReference type="NCBI Taxonomy" id="1328313"/>
    <lineage>
        <taxon>Bacteria</taxon>
        <taxon>Pseudomonadati</taxon>
        <taxon>Pseudomonadota</taxon>
        <taxon>Gammaproteobacteria</taxon>
        <taxon>Alteromonadales</taxon>
        <taxon>Alteromonadaceae</taxon>
        <taxon>Catenovulum</taxon>
    </lineage>
</organism>
<dbReference type="Proteomes" id="UP000019276">
    <property type="component" value="Unassembled WGS sequence"/>
</dbReference>
<dbReference type="SMART" id="SM00028">
    <property type="entry name" value="TPR"/>
    <property type="match status" value="3"/>
</dbReference>
<keyword evidence="4" id="KW-1185">Reference proteome</keyword>
<evidence type="ECO:0000313" key="3">
    <source>
        <dbReference type="EMBL" id="EWH10756.1"/>
    </source>
</evidence>
<dbReference type="PROSITE" id="PS50293">
    <property type="entry name" value="TPR_REGION"/>
    <property type="match status" value="1"/>
</dbReference>
<reference evidence="3 4" key="1">
    <citation type="journal article" date="2014" name="Genome Announc.">
        <title>Draft Genome Sequence of the Agar-Degrading Bacterium Catenovulum sp. Strain DS-2, Isolated from Intestines of Haliotis diversicolor.</title>
        <authorList>
            <person name="Shan D."/>
            <person name="Li X."/>
            <person name="Gu Z."/>
            <person name="Wei G."/>
            <person name="Gao Z."/>
            <person name="Shao Z."/>
        </authorList>
    </citation>
    <scope>NUCLEOTIDE SEQUENCE [LARGE SCALE GENOMIC DNA]</scope>
    <source>
        <strain evidence="3 4">DS-2</strain>
    </source>
</reference>
<dbReference type="InterPro" id="IPR038765">
    <property type="entry name" value="Papain-like_cys_pep_sf"/>
</dbReference>
<proteinExistence type="predicted"/>
<dbReference type="PROSITE" id="PS51257">
    <property type="entry name" value="PROKAR_LIPOPROTEIN"/>
    <property type="match status" value="1"/>
</dbReference>
<gene>
    <name evidence="3" type="ORF">DS2_06886</name>
</gene>
<protein>
    <recommendedName>
        <fullName evidence="2">Transglutaminase-like domain-containing protein</fullName>
    </recommendedName>
</protein>
<dbReference type="eggNOG" id="COG0457">
    <property type="taxonomic scope" value="Bacteria"/>
</dbReference>
<evidence type="ECO:0000259" key="2">
    <source>
        <dbReference type="Pfam" id="PF01841"/>
    </source>
</evidence>
<dbReference type="AlphaFoldDB" id="W7QFT8"/>
<evidence type="ECO:0000313" key="4">
    <source>
        <dbReference type="Proteomes" id="UP000019276"/>
    </source>
</evidence>
<dbReference type="Gene3D" id="1.25.40.10">
    <property type="entry name" value="Tetratricopeptide repeat domain"/>
    <property type="match status" value="1"/>
</dbReference>
<dbReference type="InterPro" id="IPR011990">
    <property type="entry name" value="TPR-like_helical_dom_sf"/>
</dbReference>
<name>W7QFT8_9ALTE</name>
<feature type="domain" description="Transglutaminase-like" evidence="2">
    <location>
        <begin position="69"/>
        <end position="141"/>
    </location>
</feature>
<sequence>MRYLKILFASFSFALLFGCQHLPEYLRLSVDQPTIPQPNNYFSHFIPPDEKYEFLEVTPEMEDFLAQLDLEDMQESEKIITIYDAIFKSEGFKIDYDMFTTASAAETFETKVGNCISLTAMFVALGRHVGLNARFQEANTAPIWHSENGIFTELHHINTLMYRNRAISVVIDLYDKYTYRPREGRIISDEESFAFYYNNKAAEAMMEHDNAAAYYYYQKALSFTPDTAYMWSNFGTLFTRLKDYERAEQIFRYALNLNPREYNALLNLRSLYYQTERYELAENLNSIIDTEYGDNPHYLKSVAERALMSGDIEKAIVYIKRVEQIKPGLIDPNSIMLTNNQNQRIEYQLDISKY</sequence>
<dbReference type="SUPFAM" id="SSF48452">
    <property type="entry name" value="TPR-like"/>
    <property type="match status" value="1"/>
</dbReference>